<name>A0A165E375_EXIGL</name>
<evidence type="ECO:0000313" key="1">
    <source>
        <dbReference type="EMBL" id="KZV85975.1"/>
    </source>
</evidence>
<dbReference type="EMBL" id="KV426170">
    <property type="protein sequence ID" value="KZV85975.1"/>
    <property type="molecule type" value="Genomic_DNA"/>
</dbReference>
<accession>A0A165E375</accession>
<keyword evidence="2" id="KW-1185">Reference proteome</keyword>
<evidence type="ECO:0000313" key="2">
    <source>
        <dbReference type="Proteomes" id="UP000077266"/>
    </source>
</evidence>
<organism evidence="1 2">
    <name type="scientific">Exidia glandulosa HHB12029</name>
    <dbReference type="NCBI Taxonomy" id="1314781"/>
    <lineage>
        <taxon>Eukaryota</taxon>
        <taxon>Fungi</taxon>
        <taxon>Dikarya</taxon>
        <taxon>Basidiomycota</taxon>
        <taxon>Agaricomycotina</taxon>
        <taxon>Agaricomycetes</taxon>
        <taxon>Auriculariales</taxon>
        <taxon>Exidiaceae</taxon>
        <taxon>Exidia</taxon>
    </lineage>
</organism>
<sequence length="133" mass="14624">MAMRPDTVLCPPFLVGSFLRSVRAALSHPSHHKPCDAACPYLALLLLSLRSSSSNSSRTTRRRPVCSFCYSQFCLLRSLPKSQSRRSHGARNGRKNCGLQTVATVRPLISTAWSSPHRFSFFPSAPGCSLRGC</sequence>
<reference evidence="1 2" key="1">
    <citation type="journal article" date="2016" name="Mol. Biol. Evol.">
        <title>Comparative Genomics of Early-Diverging Mushroom-Forming Fungi Provides Insights into the Origins of Lignocellulose Decay Capabilities.</title>
        <authorList>
            <person name="Nagy L.G."/>
            <person name="Riley R."/>
            <person name="Tritt A."/>
            <person name="Adam C."/>
            <person name="Daum C."/>
            <person name="Floudas D."/>
            <person name="Sun H."/>
            <person name="Yadav J.S."/>
            <person name="Pangilinan J."/>
            <person name="Larsson K.H."/>
            <person name="Matsuura K."/>
            <person name="Barry K."/>
            <person name="Labutti K."/>
            <person name="Kuo R."/>
            <person name="Ohm R.A."/>
            <person name="Bhattacharya S.S."/>
            <person name="Shirouzu T."/>
            <person name="Yoshinaga Y."/>
            <person name="Martin F.M."/>
            <person name="Grigoriev I.V."/>
            <person name="Hibbett D.S."/>
        </authorList>
    </citation>
    <scope>NUCLEOTIDE SEQUENCE [LARGE SCALE GENOMIC DNA]</scope>
    <source>
        <strain evidence="1 2">HHB12029</strain>
    </source>
</reference>
<gene>
    <name evidence="1" type="ORF">EXIGLDRAFT_233184</name>
</gene>
<dbReference type="Proteomes" id="UP000077266">
    <property type="component" value="Unassembled WGS sequence"/>
</dbReference>
<protein>
    <submittedName>
        <fullName evidence="1">Uncharacterized protein</fullName>
    </submittedName>
</protein>
<dbReference type="InParanoid" id="A0A165E375"/>
<proteinExistence type="predicted"/>
<dbReference type="AlphaFoldDB" id="A0A165E375"/>